<keyword evidence="1" id="KW-0378">Hydrolase</keyword>
<dbReference type="SUPFAM" id="SSF53474">
    <property type="entry name" value="alpha/beta-Hydrolases"/>
    <property type="match status" value="1"/>
</dbReference>
<evidence type="ECO:0000313" key="2">
    <source>
        <dbReference type="Proteomes" id="UP000641454"/>
    </source>
</evidence>
<dbReference type="Pfam" id="PF06821">
    <property type="entry name" value="Ser_hydrolase"/>
    <property type="match status" value="1"/>
</dbReference>
<keyword evidence="2" id="KW-1185">Reference proteome</keyword>
<dbReference type="InterPro" id="IPR029058">
    <property type="entry name" value="AB_hydrolase_fold"/>
</dbReference>
<reference evidence="1 2" key="1">
    <citation type="submission" date="2020-08" db="EMBL/GenBank/DDBJ databases">
        <title>Description of novel Flavobacterium F-392 isolate.</title>
        <authorList>
            <person name="Saticioglu I.B."/>
            <person name="Duman M."/>
            <person name="Altun S."/>
        </authorList>
    </citation>
    <scope>NUCLEOTIDE SEQUENCE [LARGE SCALE GENOMIC DNA]</scope>
    <source>
        <strain evidence="1 2">F-392</strain>
    </source>
</reference>
<dbReference type="AlphaFoldDB" id="A0A923SG81"/>
<dbReference type="InterPro" id="IPR010662">
    <property type="entry name" value="RBBP9/YdeN"/>
</dbReference>
<proteinExistence type="predicted"/>
<accession>A0A923SG81</accession>
<dbReference type="Gene3D" id="3.40.50.1820">
    <property type="entry name" value="alpha/beta hydrolase"/>
    <property type="match status" value="1"/>
</dbReference>
<dbReference type="Proteomes" id="UP000641454">
    <property type="component" value="Unassembled WGS sequence"/>
</dbReference>
<evidence type="ECO:0000313" key="1">
    <source>
        <dbReference type="EMBL" id="MBC5845457.1"/>
    </source>
</evidence>
<sequence length="183" mass="20233">MNYTLLILPGLGNSGVEHWQTYWLAQFDDAIKLNQKDWNTPQLVDWLENLSEAVDKIEGPVVLVAHSLACSLVAHWTKNNHSNKILAALLVAPADVDSAAHTPEETRNFSPIPLDILPFPSAVVTSSNDPYITVERAAFLAKKWGSGFSNVGIKGHLNSDSQLKNWDEGQAILQDLLLNIRIK</sequence>
<organism evidence="1 2">
    <name type="scientific">Flavobacterium muglaense</name>
    <dbReference type="NCBI Taxonomy" id="2764716"/>
    <lineage>
        <taxon>Bacteria</taxon>
        <taxon>Pseudomonadati</taxon>
        <taxon>Bacteroidota</taxon>
        <taxon>Flavobacteriia</taxon>
        <taxon>Flavobacteriales</taxon>
        <taxon>Flavobacteriaceae</taxon>
        <taxon>Flavobacterium</taxon>
    </lineage>
</organism>
<gene>
    <name evidence="1" type="ORF">H8R25_13545</name>
</gene>
<comment type="caution">
    <text evidence="1">The sequence shown here is derived from an EMBL/GenBank/DDBJ whole genome shotgun (WGS) entry which is preliminary data.</text>
</comment>
<dbReference type="EMBL" id="JACRUL010000038">
    <property type="protein sequence ID" value="MBC5845457.1"/>
    <property type="molecule type" value="Genomic_DNA"/>
</dbReference>
<dbReference type="RefSeq" id="WP_187020027.1">
    <property type="nucleotide sequence ID" value="NZ_JACRUK010000039.1"/>
</dbReference>
<name>A0A923SG81_9FLAO</name>
<protein>
    <submittedName>
        <fullName evidence="1">Alpha/beta hydrolase</fullName>
    </submittedName>
</protein>
<dbReference type="GO" id="GO:0016787">
    <property type="term" value="F:hydrolase activity"/>
    <property type="evidence" value="ECO:0007669"/>
    <property type="project" value="UniProtKB-KW"/>
</dbReference>